<dbReference type="GO" id="GO:0005886">
    <property type="term" value="C:plasma membrane"/>
    <property type="evidence" value="ECO:0007669"/>
    <property type="project" value="TreeGrafter"/>
</dbReference>
<dbReference type="PROSITE" id="PS50835">
    <property type="entry name" value="IG_LIKE"/>
    <property type="match status" value="2"/>
</dbReference>
<dbReference type="InterPro" id="IPR003598">
    <property type="entry name" value="Ig_sub2"/>
</dbReference>
<dbReference type="Gene3D" id="2.60.40.10">
    <property type="entry name" value="Immunoglobulins"/>
    <property type="match status" value="3"/>
</dbReference>
<dbReference type="EMBL" id="CAJHJT010000012">
    <property type="protein sequence ID" value="CAD6997276.1"/>
    <property type="molecule type" value="Genomic_DNA"/>
</dbReference>
<dbReference type="OrthoDB" id="5969272at2759"/>
<dbReference type="InterPro" id="IPR036179">
    <property type="entry name" value="Ig-like_dom_sf"/>
</dbReference>
<dbReference type="Proteomes" id="UP000606786">
    <property type="component" value="Unassembled WGS sequence"/>
</dbReference>
<dbReference type="Pfam" id="PF13927">
    <property type="entry name" value="Ig_3"/>
    <property type="match status" value="1"/>
</dbReference>
<reference evidence="4" key="1">
    <citation type="submission" date="2020-11" db="EMBL/GenBank/DDBJ databases">
        <authorList>
            <person name="Whitehead M."/>
        </authorList>
    </citation>
    <scope>NUCLEOTIDE SEQUENCE</scope>
    <source>
        <strain evidence="4">EGII</strain>
    </source>
</reference>
<comment type="caution">
    <text evidence="4">The sequence shown here is derived from an EMBL/GenBank/DDBJ whole genome shotgun (WGS) entry which is preliminary data.</text>
</comment>
<sequence>MIYTGLCIEHNGKDDIQIPVYVGVPPKITPFSFARDLNVGDRTSIQCVIGTGDLPLTFTWLKDGQPLQQIATTITSSAAAAATGHNRLIVGGGGGGSSSGVNYILRDGGGGGGVSGGHHSGTGGVAASGPSGGTAYDDPASASASAAAAVLMSTNADGSSGGVDGGAGQVTIRQNDDFTSALSITSVTRAQSGTYTCRVQNDAATVSHSAQLRVNVPPRISPFNFEEEITEGMRTQLMCSSSQGDQPFNITWLKDNVPIVSNVAHKLPVANLPNDLNGGIGGNGHIGGGGGSAGGGKSNSPTDSSLTINEYTPFSSIISIHNVTSRHNGNYTCRVSNRAGSVEYTAVLSVSVKSEKTGVKRRIIKSNTDMIRVAS</sequence>
<organism evidence="4 5">
    <name type="scientific">Ceratitis capitata</name>
    <name type="common">Mediterranean fruit fly</name>
    <name type="synonym">Tephritis capitata</name>
    <dbReference type="NCBI Taxonomy" id="7213"/>
    <lineage>
        <taxon>Eukaryota</taxon>
        <taxon>Metazoa</taxon>
        <taxon>Ecdysozoa</taxon>
        <taxon>Arthropoda</taxon>
        <taxon>Hexapoda</taxon>
        <taxon>Insecta</taxon>
        <taxon>Pterygota</taxon>
        <taxon>Neoptera</taxon>
        <taxon>Endopterygota</taxon>
        <taxon>Diptera</taxon>
        <taxon>Brachycera</taxon>
        <taxon>Muscomorpha</taxon>
        <taxon>Tephritoidea</taxon>
        <taxon>Tephritidae</taxon>
        <taxon>Ceratitis</taxon>
        <taxon>Ceratitis</taxon>
    </lineage>
</organism>
<dbReference type="SUPFAM" id="SSF48726">
    <property type="entry name" value="Immunoglobulin"/>
    <property type="match status" value="2"/>
</dbReference>
<gene>
    <name evidence="4" type="ORF">CCAP1982_LOCUS5909</name>
</gene>
<evidence type="ECO:0000313" key="4">
    <source>
        <dbReference type="EMBL" id="CAD6997276.1"/>
    </source>
</evidence>
<dbReference type="InterPro" id="IPR013783">
    <property type="entry name" value="Ig-like_fold"/>
</dbReference>
<evidence type="ECO:0000256" key="1">
    <source>
        <dbReference type="ARBA" id="ARBA00023319"/>
    </source>
</evidence>
<proteinExistence type="predicted"/>
<dbReference type="AlphaFoldDB" id="A0A811UH25"/>
<dbReference type="GO" id="GO:0070593">
    <property type="term" value="P:dendrite self-avoidance"/>
    <property type="evidence" value="ECO:0007669"/>
    <property type="project" value="TreeGrafter"/>
</dbReference>
<keyword evidence="1" id="KW-0393">Immunoglobulin domain</keyword>
<dbReference type="InterPro" id="IPR007110">
    <property type="entry name" value="Ig-like_dom"/>
</dbReference>
<dbReference type="InterPro" id="IPR003599">
    <property type="entry name" value="Ig_sub"/>
</dbReference>
<dbReference type="GO" id="GO:0098632">
    <property type="term" value="F:cell-cell adhesion mediator activity"/>
    <property type="evidence" value="ECO:0007669"/>
    <property type="project" value="TreeGrafter"/>
</dbReference>
<dbReference type="SMART" id="SM00408">
    <property type="entry name" value="IGc2"/>
    <property type="match status" value="2"/>
</dbReference>
<dbReference type="GO" id="GO:0007156">
    <property type="term" value="P:homophilic cell adhesion via plasma membrane adhesion molecules"/>
    <property type="evidence" value="ECO:0007669"/>
    <property type="project" value="TreeGrafter"/>
</dbReference>
<evidence type="ECO:0000256" key="2">
    <source>
        <dbReference type="SAM" id="MobiDB-lite"/>
    </source>
</evidence>
<protein>
    <submittedName>
        <fullName evidence="4">(Mediterranean fruit fly) hypothetical protein</fullName>
    </submittedName>
</protein>
<feature type="region of interest" description="Disordered" evidence="2">
    <location>
        <begin position="287"/>
        <end position="306"/>
    </location>
</feature>
<dbReference type="PANTHER" id="PTHR10075">
    <property type="entry name" value="BASIGIN RELATED"/>
    <property type="match status" value="1"/>
</dbReference>
<dbReference type="Pfam" id="PF07679">
    <property type="entry name" value="I-set"/>
    <property type="match status" value="1"/>
</dbReference>
<name>A0A811UH25_CERCA</name>
<feature type="domain" description="Ig-like" evidence="3">
    <location>
        <begin position="218"/>
        <end position="349"/>
    </location>
</feature>
<evidence type="ECO:0000313" key="5">
    <source>
        <dbReference type="Proteomes" id="UP000606786"/>
    </source>
</evidence>
<dbReference type="GO" id="GO:0030424">
    <property type="term" value="C:axon"/>
    <property type="evidence" value="ECO:0007669"/>
    <property type="project" value="TreeGrafter"/>
</dbReference>
<feature type="domain" description="Ig-like" evidence="3">
    <location>
        <begin position="26"/>
        <end position="213"/>
    </location>
</feature>
<dbReference type="PANTHER" id="PTHR10075:SF14">
    <property type="entry name" value="CELL ADHESION MOLECULE DSCAM2-RELATED"/>
    <property type="match status" value="1"/>
</dbReference>
<dbReference type="GO" id="GO:0007411">
    <property type="term" value="P:axon guidance"/>
    <property type="evidence" value="ECO:0007669"/>
    <property type="project" value="TreeGrafter"/>
</dbReference>
<feature type="compositionally biased region" description="Gly residues" evidence="2">
    <location>
        <begin position="287"/>
        <end position="297"/>
    </location>
</feature>
<keyword evidence="5" id="KW-1185">Reference proteome</keyword>
<dbReference type="SMART" id="SM00409">
    <property type="entry name" value="IG"/>
    <property type="match status" value="2"/>
</dbReference>
<evidence type="ECO:0000259" key="3">
    <source>
        <dbReference type="PROSITE" id="PS50835"/>
    </source>
</evidence>
<dbReference type="InterPro" id="IPR013098">
    <property type="entry name" value="Ig_I-set"/>
</dbReference>
<accession>A0A811UH25</accession>